<dbReference type="GO" id="GO:0000408">
    <property type="term" value="C:EKC/KEOPS complex"/>
    <property type="evidence" value="ECO:0007669"/>
    <property type="project" value="TreeGrafter"/>
</dbReference>
<dbReference type="EMBL" id="NHMM01000008">
    <property type="protein sequence ID" value="OUT20440.1"/>
    <property type="molecule type" value="Genomic_DNA"/>
</dbReference>
<keyword evidence="5" id="KW-0819">tRNA processing</keyword>
<dbReference type="VEuPathDB" id="FungiDB:C5L36_0B10700"/>
<protein>
    <recommendedName>
        <fullName evidence="4">EKC/KEOPS complex subunit CGI121</fullName>
    </recommendedName>
    <alternativeName>
        <fullName evidence="3">EKC/KEOPS complex subunit cgi121</fullName>
    </alternativeName>
</protein>
<dbReference type="Gene3D" id="3.30.2380.10">
    <property type="entry name" value="CGI121/TPRKB"/>
    <property type="match status" value="1"/>
</dbReference>
<reference evidence="9 10" key="1">
    <citation type="submission" date="2017-05" db="EMBL/GenBank/DDBJ databases">
        <title>The Genome Sequence of Candida krusei Ckrusei653.</title>
        <authorList>
            <person name="Cuomo C."/>
            <person name="Forche A."/>
            <person name="Young S."/>
            <person name="Abouelleil A."/>
            <person name="Cao P."/>
            <person name="Chapman S."/>
            <person name="Cusick C."/>
            <person name="Shea T."/>
            <person name="Nusbaum C."/>
            <person name="Birren B."/>
        </authorList>
    </citation>
    <scope>NUCLEOTIDE SEQUENCE [LARGE SCALE GENOMIC DNA]</scope>
    <source>
        <strain evidence="9 10">Ckrusei653</strain>
    </source>
</reference>
<dbReference type="AlphaFoldDB" id="A0A1Z8JIN5"/>
<comment type="function">
    <text evidence="7">Component of the EKC/KEOPS complex that is required for the formation of a threonylcarbamoyl group on adenosine at position 37 (t(6)A37) in tRNAs that read codons beginning with adenine. The complex is probably involved in the transfer of the threonylcarbamoyl moiety of threonylcarbamoyl-AMP (TC-AMP) to the N6 group of A37. CGI121 acts as an allosteric effector that regulates the t(6)A activity of the complex. The EKC/KEOPS complex also promotes both telomere uncapping and telomere elongation. The complex is required for efficient recruitment of transcriptional coactivators. CGI121 is not required for tRNA modification.</text>
</comment>
<dbReference type="Pfam" id="PF08617">
    <property type="entry name" value="CGI-121"/>
    <property type="match status" value="1"/>
</dbReference>
<dbReference type="GO" id="GO:0005829">
    <property type="term" value="C:cytosol"/>
    <property type="evidence" value="ECO:0007669"/>
    <property type="project" value="TreeGrafter"/>
</dbReference>
<evidence type="ECO:0000256" key="7">
    <source>
        <dbReference type="ARBA" id="ARBA00025043"/>
    </source>
</evidence>
<gene>
    <name evidence="9" type="ORF">CAS74_004691</name>
</gene>
<evidence type="ECO:0000256" key="3">
    <source>
        <dbReference type="ARBA" id="ARBA00015316"/>
    </source>
</evidence>
<name>A0A1Z8JIN5_PICKU</name>
<dbReference type="SUPFAM" id="SSF143870">
    <property type="entry name" value="PF0523-like"/>
    <property type="match status" value="1"/>
</dbReference>
<evidence type="ECO:0000256" key="4">
    <source>
        <dbReference type="ARBA" id="ARBA00016009"/>
    </source>
</evidence>
<dbReference type="GO" id="GO:0005634">
    <property type="term" value="C:nucleus"/>
    <property type="evidence" value="ECO:0007669"/>
    <property type="project" value="UniProtKB-SubCell"/>
</dbReference>
<dbReference type="GO" id="GO:0002949">
    <property type="term" value="P:tRNA threonylcarbamoyladenosine modification"/>
    <property type="evidence" value="ECO:0007669"/>
    <property type="project" value="TreeGrafter"/>
</dbReference>
<dbReference type="InterPro" id="IPR036504">
    <property type="entry name" value="CGI121/TPRKB_sf"/>
</dbReference>
<dbReference type="PANTHER" id="PTHR15840">
    <property type="entry name" value="CGI-121 FAMILY MEMBER"/>
    <property type="match status" value="1"/>
</dbReference>
<proteinExistence type="inferred from homology"/>
<dbReference type="PANTHER" id="PTHR15840:SF10">
    <property type="entry name" value="EKC_KEOPS COMPLEX SUBUNIT TPRKB"/>
    <property type="match status" value="1"/>
</dbReference>
<dbReference type="Proteomes" id="UP000195871">
    <property type="component" value="Unassembled WGS sequence"/>
</dbReference>
<evidence type="ECO:0000313" key="10">
    <source>
        <dbReference type="Proteomes" id="UP000195871"/>
    </source>
</evidence>
<comment type="caution">
    <text evidence="9">The sequence shown here is derived from an EMBL/GenBank/DDBJ whole genome shotgun (WGS) entry which is preliminary data.</text>
</comment>
<comment type="subcellular location">
    <subcellularLocation>
        <location evidence="1">Nucleus</location>
    </subcellularLocation>
</comment>
<evidence type="ECO:0000313" key="9">
    <source>
        <dbReference type="EMBL" id="OUT20440.1"/>
    </source>
</evidence>
<evidence type="ECO:0000256" key="1">
    <source>
        <dbReference type="ARBA" id="ARBA00004123"/>
    </source>
</evidence>
<comment type="similarity">
    <text evidence="2 8">Belongs to the CGI121/TPRKB family.</text>
</comment>
<accession>A0A1Z8JIN5</accession>
<evidence type="ECO:0000256" key="8">
    <source>
        <dbReference type="RuleBase" id="RU004398"/>
    </source>
</evidence>
<evidence type="ECO:0000256" key="2">
    <source>
        <dbReference type="ARBA" id="ARBA00005546"/>
    </source>
</evidence>
<evidence type="ECO:0000256" key="5">
    <source>
        <dbReference type="ARBA" id="ARBA00022694"/>
    </source>
</evidence>
<dbReference type="InterPro" id="IPR013926">
    <property type="entry name" value="CGI121/TPRKB"/>
</dbReference>
<organism evidence="9 10">
    <name type="scientific">Pichia kudriavzevii</name>
    <name type="common">Yeast</name>
    <name type="synonym">Issatchenkia orientalis</name>
    <dbReference type="NCBI Taxonomy" id="4909"/>
    <lineage>
        <taxon>Eukaryota</taxon>
        <taxon>Fungi</taxon>
        <taxon>Dikarya</taxon>
        <taxon>Ascomycota</taxon>
        <taxon>Saccharomycotina</taxon>
        <taxon>Pichiomycetes</taxon>
        <taxon>Pichiales</taxon>
        <taxon>Pichiaceae</taxon>
        <taxon>Pichia</taxon>
    </lineage>
</organism>
<sequence>MSSVSFREIEVPVFDKYKAVAILAKNVTNLQNIKENLIKGNTDYDYSFINAQNIISLEQLYSAFYKVMLDESHGSMKSRTLHTELIYALSPFKNILDCLNKFGISKTSDTLLVVKIVKGETVTPIFIKENLENLERIIDGDLIELNDENLQGSANVKMIEKNYKLNIRNTALKDNWDEITRSLVAITQLKGL</sequence>
<keyword evidence="6 8" id="KW-0539">Nucleus</keyword>
<evidence type="ECO:0000256" key="6">
    <source>
        <dbReference type="ARBA" id="ARBA00023242"/>
    </source>
</evidence>